<sequence>MHTTPVSVLHDKSKRRRRGTERHTVNRTELLKDMRFYLCLDVNRLRVTWTTGTSPIPCASITEITIDIGLSHLALQTRQIIDTMNSVGHAVHALHHSGWQANNHFVLLAIDGTMAT</sequence>
<dbReference type="AlphaFoldDB" id="A0A8E2AG75"/>
<reference evidence="2 3" key="1">
    <citation type="submission" date="2016-07" db="EMBL/GenBank/DDBJ databases">
        <title>Draft genome of the white-rot fungus Obba rivulosa 3A-2.</title>
        <authorList>
            <consortium name="DOE Joint Genome Institute"/>
            <person name="Miettinen O."/>
            <person name="Riley R."/>
            <person name="Acob R."/>
            <person name="Barry K."/>
            <person name="Cullen D."/>
            <person name="De Vries R."/>
            <person name="Hainaut M."/>
            <person name="Hatakka A."/>
            <person name="Henrissat B."/>
            <person name="Hilden K."/>
            <person name="Kuo R."/>
            <person name="Labutti K."/>
            <person name="Lipzen A."/>
            <person name="Makela M.R."/>
            <person name="Sandor L."/>
            <person name="Spatafora J.W."/>
            <person name="Grigoriev I.V."/>
            <person name="Hibbett D.S."/>
        </authorList>
    </citation>
    <scope>NUCLEOTIDE SEQUENCE [LARGE SCALE GENOMIC DNA]</scope>
    <source>
        <strain evidence="2 3">3A-2</strain>
    </source>
</reference>
<dbReference type="EMBL" id="KV722815">
    <property type="protein sequence ID" value="OCH83791.1"/>
    <property type="molecule type" value="Genomic_DNA"/>
</dbReference>
<feature type="region of interest" description="Disordered" evidence="1">
    <location>
        <begin position="1"/>
        <end position="22"/>
    </location>
</feature>
<accession>A0A8E2AG75</accession>
<keyword evidence="3" id="KW-1185">Reference proteome</keyword>
<gene>
    <name evidence="2" type="ORF">OBBRIDRAFT_490884</name>
</gene>
<evidence type="ECO:0000256" key="1">
    <source>
        <dbReference type="SAM" id="MobiDB-lite"/>
    </source>
</evidence>
<dbReference type="Proteomes" id="UP000250043">
    <property type="component" value="Unassembled WGS sequence"/>
</dbReference>
<organism evidence="2 3">
    <name type="scientific">Obba rivulosa</name>
    <dbReference type="NCBI Taxonomy" id="1052685"/>
    <lineage>
        <taxon>Eukaryota</taxon>
        <taxon>Fungi</taxon>
        <taxon>Dikarya</taxon>
        <taxon>Basidiomycota</taxon>
        <taxon>Agaricomycotina</taxon>
        <taxon>Agaricomycetes</taxon>
        <taxon>Polyporales</taxon>
        <taxon>Gelatoporiaceae</taxon>
        <taxon>Obba</taxon>
    </lineage>
</organism>
<protein>
    <submittedName>
        <fullName evidence="2">Uncharacterized protein</fullName>
    </submittedName>
</protein>
<proteinExistence type="predicted"/>
<evidence type="ECO:0000313" key="2">
    <source>
        <dbReference type="EMBL" id="OCH83791.1"/>
    </source>
</evidence>
<name>A0A8E2AG75_9APHY</name>
<evidence type="ECO:0000313" key="3">
    <source>
        <dbReference type="Proteomes" id="UP000250043"/>
    </source>
</evidence>